<evidence type="ECO:0000313" key="3">
    <source>
        <dbReference type="Proteomes" id="UP000011135"/>
    </source>
</evidence>
<organism evidence="2 3">
    <name type="scientific">Fulvivirga imtechensis AK7</name>
    <dbReference type="NCBI Taxonomy" id="1237149"/>
    <lineage>
        <taxon>Bacteria</taxon>
        <taxon>Pseudomonadati</taxon>
        <taxon>Bacteroidota</taxon>
        <taxon>Cytophagia</taxon>
        <taxon>Cytophagales</taxon>
        <taxon>Fulvivirgaceae</taxon>
        <taxon>Fulvivirga</taxon>
    </lineage>
</organism>
<reference evidence="2 3" key="1">
    <citation type="submission" date="2012-12" db="EMBL/GenBank/DDBJ databases">
        <title>Genome assembly of Fulvivirga imtechensis AK7.</title>
        <authorList>
            <person name="Nupur N."/>
            <person name="Khatri I."/>
            <person name="Kumar R."/>
            <person name="Subramanian S."/>
            <person name="Pinnaka A."/>
        </authorList>
    </citation>
    <scope>NUCLEOTIDE SEQUENCE [LARGE SCALE GENOMIC DNA]</scope>
    <source>
        <strain evidence="2 3">AK7</strain>
    </source>
</reference>
<sequence>MKQFKIHSKSNGKLYIKPSEIFNNDDGKAMVKRLRNSSIYKSIKKLKGGSAAAQCMPFNLLIFPLIGGAIVF</sequence>
<keyword evidence="1" id="KW-1133">Transmembrane helix</keyword>
<gene>
    <name evidence="2" type="ORF">C900_00797</name>
</gene>
<keyword evidence="1" id="KW-0812">Transmembrane</keyword>
<name>L8JV09_9BACT</name>
<feature type="transmembrane region" description="Helical" evidence="1">
    <location>
        <begin position="51"/>
        <end position="71"/>
    </location>
</feature>
<dbReference type="EMBL" id="AMZN01000014">
    <property type="protein sequence ID" value="ELR72836.1"/>
    <property type="molecule type" value="Genomic_DNA"/>
</dbReference>
<keyword evidence="3" id="KW-1185">Reference proteome</keyword>
<dbReference type="Proteomes" id="UP000011135">
    <property type="component" value="Unassembled WGS sequence"/>
</dbReference>
<comment type="caution">
    <text evidence="2">The sequence shown here is derived from an EMBL/GenBank/DDBJ whole genome shotgun (WGS) entry which is preliminary data.</text>
</comment>
<proteinExistence type="predicted"/>
<keyword evidence="1" id="KW-0472">Membrane</keyword>
<dbReference type="AlphaFoldDB" id="L8JV09"/>
<dbReference type="RefSeq" id="WP_009578496.1">
    <property type="nucleotide sequence ID" value="NZ_AMZN01000014.1"/>
</dbReference>
<evidence type="ECO:0000313" key="2">
    <source>
        <dbReference type="EMBL" id="ELR72836.1"/>
    </source>
</evidence>
<protein>
    <submittedName>
        <fullName evidence="2">Uncharacterized protein</fullName>
    </submittedName>
</protein>
<evidence type="ECO:0000256" key="1">
    <source>
        <dbReference type="SAM" id="Phobius"/>
    </source>
</evidence>
<accession>L8JV09</accession>